<gene>
    <name evidence="3" type="ORF">D3874_20235</name>
</gene>
<evidence type="ECO:0000313" key="3">
    <source>
        <dbReference type="EMBL" id="RJF89015.1"/>
    </source>
</evidence>
<dbReference type="RefSeq" id="WP_119780123.1">
    <property type="nucleotide sequence ID" value="NZ_QYUK01000011.1"/>
</dbReference>
<dbReference type="Pfam" id="PF03061">
    <property type="entry name" value="4HBT"/>
    <property type="match status" value="1"/>
</dbReference>
<reference evidence="3 4" key="1">
    <citation type="submission" date="2018-09" db="EMBL/GenBank/DDBJ databases">
        <authorList>
            <person name="Zhu H."/>
        </authorList>
    </citation>
    <scope>NUCLEOTIDE SEQUENCE [LARGE SCALE GENOMIC DNA]</scope>
    <source>
        <strain evidence="3 4">K1W22B-8</strain>
    </source>
</reference>
<dbReference type="InterPro" id="IPR006683">
    <property type="entry name" value="Thioestr_dom"/>
</dbReference>
<dbReference type="GO" id="GO:0016289">
    <property type="term" value="F:acyl-CoA hydrolase activity"/>
    <property type="evidence" value="ECO:0007669"/>
    <property type="project" value="UniProtKB-ARBA"/>
</dbReference>
<dbReference type="Proteomes" id="UP000284605">
    <property type="component" value="Unassembled WGS sequence"/>
</dbReference>
<accession>A0A418WG50</accession>
<evidence type="ECO:0000259" key="2">
    <source>
        <dbReference type="Pfam" id="PF03061"/>
    </source>
</evidence>
<protein>
    <submittedName>
        <fullName evidence="3">PaaI family thioesterase</fullName>
    </submittedName>
</protein>
<dbReference type="EMBL" id="QYUK01000011">
    <property type="protein sequence ID" value="RJF89015.1"/>
    <property type="molecule type" value="Genomic_DNA"/>
</dbReference>
<dbReference type="SUPFAM" id="SSF54637">
    <property type="entry name" value="Thioesterase/thiol ester dehydrase-isomerase"/>
    <property type="match status" value="1"/>
</dbReference>
<evidence type="ECO:0000313" key="4">
    <source>
        <dbReference type="Proteomes" id="UP000284605"/>
    </source>
</evidence>
<proteinExistence type="predicted"/>
<dbReference type="NCBIfam" id="TIGR00369">
    <property type="entry name" value="unchar_dom_1"/>
    <property type="match status" value="1"/>
</dbReference>
<evidence type="ECO:0000256" key="1">
    <source>
        <dbReference type="ARBA" id="ARBA00022801"/>
    </source>
</evidence>
<dbReference type="InterPro" id="IPR003736">
    <property type="entry name" value="PAAI_dom"/>
</dbReference>
<dbReference type="AlphaFoldDB" id="A0A418WG50"/>
<keyword evidence="4" id="KW-1185">Reference proteome</keyword>
<dbReference type="Gene3D" id="3.10.129.10">
    <property type="entry name" value="Hotdog Thioesterase"/>
    <property type="match status" value="1"/>
</dbReference>
<dbReference type="InterPro" id="IPR029069">
    <property type="entry name" value="HotDog_dom_sf"/>
</dbReference>
<comment type="caution">
    <text evidence="3">The sequence shown here is derived from an EMBL/GenBank/DDBJ whole genome shotgun (WGS) entry which is preliminary data.</text>
</comment>
<dbReference type="OrthoDB" id="9806185at2"/>
<organism evidence="3 4">
    <name type="scientific">Oleomonas cavernae</name>
    <dbReference type="NCBI Taxonomy" id="2320859"/>
    <lineage>
        <taxon>Bacteria</taxon>
        <taxon>Pseudomonadati</taxon>
        <taxon>Pseudomonadota</taxon>
        <taxon>Alphaproteobacteria</taxon>
        <taxon>Acetobacterales</taxon>
        <taxon>Acetobacteraceae</taxon>
        <taxon>Oleomonas</taxon>
    </lineage>
</organism>
<name>A0A418WG50_9PROT</name>
<feature type="domain" description="Thioesterase" evidence="2">
    <location>
        <begin position="60"/>
        <end position="130"/>
    </location>
</feature>
<dbReference type="CDD" id="cd03443">
    <property type="entry name" value="PaaI_thioesterase"/>
    <property type="match status" value="1"/>
</dbReference>
<sequence>MDQLEQEPRDAEAGKAIVAKVLALPGFASAHGFEILSVEPGAVTLAVNGRADLMQFHYNFHGGAIAALADQAAAAAANTVLPEGQVAATVELKMNHLRAATGYRLYAFARVRHVGGNTVAVEIRIECEGTGGRGPVAAGLASLRPVPFIG</sequence>
<keyword evidence="1" id="KW-0378">Hydrolase</keyword>
<dbReference type="PANTHER" id="PTHR43240">
    <property type="entry name" value="1,4-DIHYDROXY-2-NAPHTHOYL-COA THIOESTERASE 1"/>
    <property type="match status" value="1"/>
</dbReference>